<keyword evidence="2" id="KW-1185">Reference proteome</keyword>
<comment type="caution">
    <text evidence="1">The sequence shown here is derived from an EMBL/GenBank/DDBJ whole genome shotgun (WGS) entry which is preliminary data.</text>
</comment>
<dbReference type="EMBL" id="LGUA01000270">
    <property type="protein sequence ID" value="OAX82672.1"/>
    <property type="molecule type" value="Genomic_DNA"/>
</dbReference>
<feature type="non-terminal residue" evidence="1">
    <location>
        <position position="152"/>
    </location>
</feature>
<accession>A0A1B7P0W5</accession>
<gene>
    <name evidence="1" type="ORF">ACJ72_02967</name>
</gene>
<name>A0A1B7P0W5_9EURO</name>
<proteinExistence type="predicted"/>
<dbReference type="Proteomes" id="UP000091918">
    <property type="component" value="Unassembled WGS sequence"/>
</dbReference>
<organism evidence="1 2">
    <name type="scientific">Emergomyces africanus</name>
    <dbReference type="NCBI Taxonomy" id="1955775"/>
    <lineage>
        <taxon>Eukaryota</taxon>
        <taxon>Fungi</taxon>
        <taxon>Dikarya</taxon>
        <taxon>Ascomycota</taxon>
        <taxon>Pezizomycotina</taxon>
        <taxon>Eurotiomycetes</taxon>
        <taxon>Eurotiomycetidae</taxon>
        <taxon>Onygenales</taxon>
        <taxon>Ajellomycetaceae</taxon>
        <taxon>Emergomyces</taxon>
    </lineage>
</organism>
<dbReference type="AlphaFoldDB" id="A0A1B7P0W5"/>
<sequence length="152" mass="16757">MSYLRFFYELATWPRPHNQKFDGSTVRRTETWELSRRDGFGLSRDVAGNVQAVWTPLNQRRAGGGKVIPVRIRGGWTGHIIEDDANTTRGYGGNGGNAEHAVVENCMCTACERRRERGRNGRATIVTIAPVGGGRGGRGANRGALSRVRFGR</sequence>
<evidence type="ECO:0000313" key="1">
    <source>
        <dbReference type="EMBL" id="OAX82672.1"/>
    </source>
</evidence>
<evidence type="ECO:0000313" key="2">
    <source>
        <dbReference type="Proteomes" id="UP000091918"/>
    </source>
</evidence>
<protein>
    <submittedName>
        <fullName evidence="1">Uncharacterized protein</fullName>
    </submittedName>
</protein>
<reference evidence="1 2" key="1">
    <citation type="submission" date="2015-07" db="EMBL/GenBank/DDBJ databases">
        <title>Emmonsia species relationships and genome sequence.</title>
        <authorList>
            <person name="Cuomo C.A."/>
            <person name="Schwartz I.S."/>
            <person name="Kenyon C."/>
            <person name="de Hoog G.S."/>
            <person name="Govender N.P."/>
            <person name="Botha A."/>
            <person name="Moreno L."/>
            <person name="de Vries M."/>
            <person name="Munoz J.F."/>
            <person name="Stielow J.B."/>
        </authorList>
    </citation>
    <scope>NUCLEOTIDE SEQUENCE [LARGE SCALE GENOMIC DNA]</scope>
    <source>
        <strain evidence="1 2">CBS 136260</strain>
    </source>
</reference>